<accession>A0A3M2L0J5</accession>
<dbReference type="GO" id="GO:0016787">
    <property type="term" value="F:hydrolase activity"/>
    <property type="evidence" value="ECO:0007669"/>
    <property type="project" value="UniProtKB-KW"/>
</dbReference>
<dbReference type="Pfam" id="PF13472">
    <property type="entry name" value="Lipase_GDSL_2"/>
    <property type="match status" value="1"/>
</dbReference>
<dbReference type="CDD" id="cd01832">
    <property type="entry name" value="SGNH_hydrolase_like_1"/>
    <property type="match status" value="1"/>
</dbReference>
<evidence type="ECO:0000256" key="1">
    <source>
        <dbReference type="SAM" id="MobiDB-lite"/>
    </source>
</evidence>
<dbReference type="InterPro" id="IPR053140">
    <property type="entry name" value="GDSL_Rv0518-like"/>
</dbReference>
<organism evidence="3 4">
    <name type="scientific">Nocardia stercoris</name>
    <dbReference type="NCBI Taxonomy" id="2483361"/>
    <lineage>
        <taxon>Bacteria</taxon>
        <taxon>Bacillati</taxon>
        <taxon>Actinomycetota</taxon>
        <taxon>Actinomycetes</taxon>
        <taxon>Mycobacteriales</taxon>
        <taxon>Nocardiaceae</taxon>
        <taxon>Nocardia</taxon>
    </lineage>
</organism>
<feature type="domain" description="SGNH hydrolase-type esterase" evidence="2">
    <location>
        <begin position="11"/>
        <end position="183"/>
    </location>
</feature>
<dbReference type="Proteomes" id="UP000279275">
    <property type="component" value="Unassembled WGS sequence"/>
</dbReference>
<dbReference type="PANTHER" id="PTHR43784">
    <property type="entry name" value="GDSL-LIKE LIPASE/ACYLHYDROLASE, PUTATIVE (AFU_ORTHOLOGUE AFUA_2G00820)-RELATED"/>
    <property type="match status" value="1"/>
</dbReference>
<sequence length="265" mass="28234">MSAPRFRRYVALGDSHTEGVGDGDDHTGVRGWADRLADHLAGVEPELTYANLAVRGRLAGQVRAEQLDAALALRPDLATVLAGVNDLLRGEFDADAVGAHLDAMFTALIAQGATVVTFTVPDITRVIPAARPLGGRIVALNRHLRAATRHGVVVADIASHGVVTDPRLWSTDRLHCSPLGHERIAAALAEALNVPGVDSSWSDPLQPPLPRRTALATVGGELRWATAFLAPWLGRRITGRSSGDGRSAKRPQLQPVRPALPFEAR</sequence>
<keyword evidence="3" id="KW-0378">Hydrolase</keyword>
<dbReference type="PANTHER" id="PTHR43784:SF2">
    <property type="entry name" value="GDSL-LIKE LIPASE_ACYLHYDROLASE, PUTATIVE (AFU_ORTHOLOGUE AFUA_2G00820)-RELATED"/>
    <property type="match status" value="1"/>
</dbReference>
<dbReference type="EMBL" id="RFFH01000007">
    <property type="protein sequence ID" value="RMI31202.1"/>
    <property type="molecule type" value="Genomic_DNA"/>
</dbReference>
<gene>
    <name evidence="3" type="ORF">EBN03_17620</name>
</gene>
<evidence type="ECO:0000313" key="4">
    <source>
        <dbReference type="Proteomes" id="UP000279275"/>
    </source>
</evidence>
<reference evidence="3 4" key="1">
    <citation type="submission" date="2018-10" db="EMBL/GenBank/DDBJ databases">
        <title>Isolation from cow dung.</title>
        <authorList>
            <person name="Ling L."/>
        </authorList>
    </citation>
    <scope>NUCLEOTIDE SEQUENCE [LARGE SCALE GENOMIC DNA]</scope>
    <source>
        <strain evidence="3 4">NEAU-LL90</strain>
    </source>
</reference>
<evidence type="ECO:0000259" key="2">
    <source>
        <dbReference type="Pfam" id="PF13472"/>
    </source>
</evidence>
<dbReference type="SUPFAM" id="SSF52266">
    <property type="entry name" value="SGNH hydrolase"/>
    <property type="match status" value="1"/>
</dbReference>
<dbReference type="Gene3D" id="3.40.50.1110">
    <property type="entry name" value="SGNH hydrolase"/>
    <property type="match status" value="1"/>
</dbReference>
<dbReference type="AlphaFoldDB" id="A0A3M2L0J5"/>
<dbReference type="InterPro" id="IPR036514">
    <property type="entry name" value="SGNH_hydro_sf"/>
</dbReference>
<proteinExistence type="predicted"/>
<name>A0A3M2L0J5_9NOCA</name>
<keyword evidence="4" id="KW-1185">Reference proteome</keyword>
<dbReference type="OrthoDB" id="3465773at2"/>
<feature type="region of interest" description="Disordered" evidence="1">
    <location>
        <begin position="240"/>
        <end position="265"/>
    </location>
</feature>
<comment type="caution">
    <text evidence="3">The sequence shown here is derived from an EMBL/GenBank/DDBJ whole genome shotgun (WGS) entry which is preliminary data.</text>
</comment>
<dbReference type="InterPro" id="IPR013830">
    <property type="entry name" value="SGNH_hydro"/>
</dbReference>
<dbReference type="RefSeq" id="WP_122189153.1">
    <property type="nucleotide sequence ID" value="NZ_RFFH01000007.1"/>
</dbReference>
<protein>
    <submittedName>
        <fullName evidence="3">SGNH/GDSL hydrolase family protein</fullName>
    </submittedName>
</protein>
<evidence type="ECO:0000313" key="3">
    <source>
        <dbReference type="EMBL" id="RMI31202.1"/>
    </source>
</evidence>